<dbReference type="SUPFAM" id="SSF50022">
    <property type="entry name" value="ISP domain"/>
    <property type="match status" value="1"/>
</dbReference>
<dbReference type="AlphaFoldDB" id="A0A7T2S7K5"/>
<keyword evidence="5" id="KW-0408">Iron</keyword>
<dbReference type="GO" id="GO:0016491">
    <property type="term" value="F:oxidoreductase activity"/>
    <property type="evidence" value="ECO:0007669"/>
    <property type="project" value="UniProtKB-KW"/>
</dbReference>
<evidence type="ECO:0000313" key="8">
    <source>
        <dbReference type="EMBL" id="QPS10359.1"/>
    </source>
</evidence>
<evidence type="ECO:0000256" key="2">
    <source>
        <dbReference type="ARBA" id="ARBA00022714"/>
    </source>
</evidence>
<dbReference type="Pfam" id="PF00355">
    <property type="entry name" value="Rieske"/>
    <property type="match status" value="1"/>
</dbReference>
<evidence type="ECO:0000256" key="6">
    <source>
        <dbReference type="ARBA" id="ARBA00023014"/>
    </source>
</evidence>
<keyword evidence="2" id="KW-0001">2Fe-2S</keyword>
<evidence type="ECO:0000256" key="5">
    <source>
        <dbReference type="ARBA" id="ARBA00023004"/>
    </source>
</evidence>
<dbReference type="InterPro" id="IPR017941">
    <property type="entry name" value="Rieske_2Fe-2S"/>
</dbReference>
<organism evidence="8 9">
    <name type="scientific">Delftia acidovorans</name>
    <name type="common">Pseudomonas acidovorans</name>
    <name type="synonym">Comamonas acidovorans</name>
    <dbReference type="NCBI Taxonomy" id="80866"/>
    <lineage>
        <taxon>Bacteria</taxon>
        <taxon>Pseudomonadati</taxon>
        <taxon>Pseudomonadota</taxon>
        <taxon>Betaproteobacteria</taxon>
        <taxon>Burkholderiales</taxon>
        <taxon>Comamonadaceae</taxon>
        <taxon>Delftia</taxon>
    </lineage>
</organism>
<evidence type="ECO:0000313" key="9">
    <source>
        <dbReference type="Proteomes" id="UP000594778"/>
    </source>
</evidence>
<accession>A0A7T2S7K5</accession>
<dbReference type="InterPro" id="IPR015879">
    <property type="entry name" value="Ring_hydroxy_dOase_asu_C_dom"/>
</dbReference>
<evidence type="ECO:0000256" key="4">
    <source>
        <dbReference type="ARBA" id="ARBA00023002"/>
    </source>
</evidence>
<keyword evidence="3" id="KW-0479">Metal-binding</keyword>
<gene>
    <name evidence="8" type="ORF">I6G66_10330</name>
</gene>
<keyword evidence="6" id="KW-0411">Iron-sulfur</keyword>
<sequence>MNTSSESLLSHIVQADRVHRDAYTSEALFEQEQRRFFAATWNFVAHASQLPESGDYVTLDLAGRPLLVVRQADAGIGVFYNRCAHKGTKLYTNERGHAGRVLQCGYHAWSYRLDGSTMGIPLRQEYAQSSLSQCQAGRGLSRVGAVAVHRDFIFVRLDEQGMGFEEYFGASLQWLDNMADRSPTGKLTVAGGIVRSTIRCNWKMYLENINDTIHPVSTHESAGKAAKIIWSHQPEGQEMPLSMEQMLPFASGYDFFSRMDAELYPHGHSALAVNFSTHTGYAYPQPYLDALAQAHGLGHAEQVLARAPQNSVLYPSIAVKGAPLVMRVIRPLAVDRTLVEAWSLRAEGAPDLLHERAMTYNRLVFSPMSIVAHDDIHLFESVQQGLKAQGNEWVSLHRGSAPGHEEVTEPTPCKGTSEQLMRNQFQAWARFMGSAQEI</sequence>
<evidence type="ECO:0000256" key="3">
    <source>
        <dbReference type="ARBA" id="ARBA00022723"/>
    </source>
</evidence>
<dbReference type="GO" id="GO:0051537">
    <property type="term" value="F:2 iron, 2 sulfur cluster binding"/>
    <property type="evidence" value="ECO:0007669"/>
    <property type="project" value="UniProtKB-KW"/>
</dbReference>
<dbReference type="SUPFAM" id="SSF55961">
    <property type="entry name" value="Bet v1-like"/>
    <property type="match status" value="1"/>
</dbReference>
<dbReference type="PANTHER" id="PTHR43756:SF1">
    <property type="entry name" value="3-PHENYLPROPIONATE_CINNAMIC ACID DIOXYGENASE SUBUNIT ALPHA"/>
    <property type="match status" value="1"/>
</dbReference>
<protein>
    <submittedName>
        <fullName evidence="8">Rieske 2Fe-2S domain-containing protein</fullName>
    </submittedName>
</protein>
<dbReference type="Gene3D" id="3.90.380.10">
    <property type="entry name" value="Naphthalene 1,2-dioxygenase Alpha Subunit, Chain A, domain 1"/>
    <property type="match status" value="1"/>
</dbReference>
<proteinExistence type="inferred from homology"/>
<dbReference type="CDD" id="cd08879">
    <property type="entry name" value="RHO_alpha_C_AntDO-like"/>
    <property type="match status" value="1"/>
</dbReference>
<dbReference type="PANTHER" id="PTHR43756">
    <property type="entry name" value="CHOLINE MONOOXYGENASE, CHLOROPLASTIC"/>
    <property type="match status" value="1"/>
</dbReference>
<evidence type="ECO:0000256" key="1">
    <source>
        <dbReference type="ARBA" id="ARBA00008751"/>
    </source>
</evidence>
<dbReference type="InterPro" id="IPR001663">
    <property type="entry name" value="Rng_hydr_dOase-A"/>
</dbReference>
<name>A0A7T2S7K5_DELAC</name>
<dbReference type="GO" id="GO:0005506">
    <property type="term" value="F:iron ion binding"/>
    <property type="evidence" value="ECO:0007669"/>
    <property type="project" value="InterPro"/>
</dbReference>
<reference evidence="8 9" key="1">
    <citation type="submission" date="2020-12" db="EMBL/GenBank/DDBJ databases">
        <title>FDA dAtabase for Regulatory Grade micrObial Sequences (FDA-ARGOS): Supporting development and validation of Infectious Disease Dx tests.</title>
        <authorList>
            <person name="Sproer C."/>
            <person name="Gronow S."/>
            <person name="Severitt S."/>
            <person name="Schroder I."/>
            <person name="Tallon L."/>
            <person name="Sadzewicz L."/>
            <person name="Zhao X."/>
            <person name="Boylan J."/>
            <person name="Ott S."/>
            <person name="Bowen H."/>
            <person name="Vavikolanu K."/>
            <person name="Mehta A."/>
            <person name="Aluvathingal J."/>
            <person name="Nadendla S."/>
            <person name="Lowell S."/>
            <person name="Myers T."/>
            <person name="Yan Y."/>
            <person name="Sichtig H."/>
        </authorList>
    </citation>
    <scope>NUCLEOTIDE SEQUENCE [LARGE SCALE GENOMIC DNA]</scope>
    <source>
        <strain evidence="8 9">FDAARGOS_909</strain>
    </source>
</reference>
<evidence type="ECO:0000259" key="7">
    <source>
        <dbReference type="PROSITE" id="PS51296"/>
    </source>
</evidence>
<dbReference type="Proteomes" id="UP000594778">
    <property type="component" value="Chromosome"/>
</dbReference>
<dbReference type="RefSeq" id="WP_197956893.1">
    <property type="nucleotide sequence ID" value="NZ_CP065668.1"/>
</dbReference>
<dbReference type="Gene3D" id="2.102.10.10">
    <property type="entry name" value="Rieske [2Fe-2S] iron-sulphur domain"/>
    <property type="match status" value="1"/>
</dbReference>
<comment type="similarity">
    <text evidence="1">Belongs to the bacterial ring-hydroxylating dioxygenase alpha subunit family.</text>
</comment>
<dbReference type="InterPro" id="IPR036922">
    <property type="entry name" value="Rieske_2Fe-2S_sf"/>
</dbReference>
<dbReference type="Pfam" id="PF00848">
    <property type="entry name" value="Ring_hydroxyl_A"/>
    <property type="match status" value="1"/>
</dbReference>
<dbReference type="EMBL" id="CP065668">
    <property type="protein sequence ID" value="QPS10359.1"/>
    <property type="molecule type" value="Genomic_DNA"/>
</dbReference>
<keyword evidence="4" id="KW-0560">Oxidoreductase</keyword>
<feature type="domain" description="Rieske" evidence="7">
    <location>
        <begin position="41"/>
        <end position="121"/>
    </location>
</feature>
<dbReference type="PROSITE" id="PS51296">
    <property type="entry name" value="RIESKE"/>
    <property type="match status" value="1"/>
</dbReference>
<dbReference type="PRINTS" id="PR00090">
    <property type="entry name" value="RNGDIOXGNASE"/>
</dbReference>